<dbReference type="Pfam" id="PF00239">
    <property type="entry name" value="Resolvase"/>
    <property type="match status" value="1"/>
</dbReference>
<evidence type="ECO:0000259" key="4">
    <source>
        <dbReference type="PROSITE" id="PS51736"/>
    </source>
</evidence>
<dbReference type="Pfam" id="PF07508">
    <property type="entry name" value="Recombinase"/>
    <property type="match status" value="1"/>
</dbReference>
<evidence type="ECO:0000256" key="1">
    <source>
        <dbReference type="ARBA" id="ARBA00023125"/>
    </source>
</evidence>
<keyword evidence="3" id="KW-0175">Coiled coil</keyword>
<dbReference type="SMART" id="SM00857">
    <property type="entry name" value="Resolvase"/>
    <property type="match status" value="1"/>
</dbReference>
<dbReference type="GO" id="GO:0003677">
    <property type="term" value="F:DNA binding"/>
    <property type="evidence" value="ECO:0007669"/>
    <property type="project" value="UniProtKB-KW"/>
</dbReference>
<dbReference type="InterPro" id="IPR038109">
    <property type="entry name" value="DNA_bind_recomb_sf"/>
</dbReference>
<dbReference type="PANTHER" id="PTHR30461:SF2">
    <property type="entry name" value="SERINE RECOMBINASE PINE-RELATED"/>
    <property type="match status" value="1"/>
</dbReference>
<name>Q489L6_COLP3</name>
<dbReference type="PROSITE" id="PS51736">
    <property type="entry name" value="RECOMBINASES_3"/>
    <property type="match status" value="1"/>
</dbReference>
<dbReference type="SUPFAM" id="SSF53041">
    <property type="entry name" value="Resolvase-like"/>
    <property type="match status" value="1"/>
</dbReference>
<protein>
    <submittedName>
        <fullName evidence="5">Putative site-specific recombinase</fullName>
    </submittedName>
</protein>
<feature type="domain" description="Resolvase/invertase-type recombinase catalytic" evidence="4">
    <location>
        <begin position="5"/>
        <end position="164"/>
    </location>
</feature>
<accession>Q489L6</accession>
<organism evidence="5 6">
    <name type="scientific">Colwellia psychrerythraea (strain 34H / ATCC BAA-681)</name>
    <name type="common">Vibrio psychroerythus</name>
    <dbReference type="NCBI Taxonomy" id="167879"/>
    <lineage>
        <taxon>Bacteria</taxon>
        <taxon>Pseudomonadati</taxon>
        <taxon>Pseudomonadota</taxon>
        <taxon>Gammaproteobacteria</taxon>
        <taxon>Alteromonadales</taxon>
        <taxon>Colwelliaceae</taxon>
        <taxon>Colwellia</taxon>
    </lineage>
</organism>
<dbReference type="InterPro" id="IPR025827">
    <property type="entry name" value="Zn_ribbon_recom_dom"/>
</dbReference>
<proteinExistence type="predicted"/>
<evidence type="ECO:0000256" key="3">
    <source>
        <dbReference type="SAM" id="Coils"/>
    </source>
</evidence>
<evidence type="ECO:0000313" key="6">
    <source>
        <dbReference type="Proteomes" id="UP000000547"/>
    </source>
</evidence>
<reference evidence="5" key="1">
    <citation type="journal article" date="2005" name="Proc. Natl. Acad. Sci. U.S.A.">
        <title>The psychrophilic lifestyle as revealed by the genome sequence of Colwellia psychrerythraea 34H through genomic and proteomic analyses.</title>
        <authorList>
            <person name="Methe B.A."/>
            <person name="Nelson K.E."/>
            <person name="Deming J.W."/>
            <person name="Momen B."/>
            <person name="Melamud E."/>
            <person name="Zhang X."/>
            <person name="Moult J."/>
            <person name="Madupu R."/>
            <person name="Nelson W.C."/>
            <person name="Dodson R.J."/>
            <person name="Brinkac L.M."/>
            <person name="Daugherty S.C."/>
            <person name="Durkin A.S."/>
            <person name="DeBoy R.T."/>
            <person name="Kolonay J.F."/>
            <person name="Sullivan S.A."/>
            <person name="Zhou L."/>
            <person name="Davidsen T.M."/>
            <person name="Wu M."/>
            <person name="Huston A.L."/>
            <person name="Lewis M."/>
            <person name="Weaver B."/>
            <person name="Weidman J.F."/>
            <person name="Khouri H."/>
            <person name="Utterback T.R."/>
            <person name="Feldblyum T.V."/>
            <person name="Fraser C.M."/>
        </authorList>
    </citation>
    <scope>NUCLEOTIDE SEQUENCE [LARGE SCALE GENOMIC DNA]</scope>
    <source>
        <strain evidence="5">34H</strain>
    </source>
</reference>
<dbReference type="Gene3D" id="3.40.50.1390">
    <property type="entry name" value="Resolvase, N-terminal catalytic domain"/>
    <property type="match status" value="1"/>
</dbReference>
<dbReference type="KEGG" id="cps:CPS_0490"/>
<evidence type="ECO:0000256" key="2">
    <source>
        <dbReference type="ARBA" id="ARBA00023172"/>
    </source>
</evidence>
<sequence>MYRKYAISYIRFSTAEQSLGDSYNRQFEEAERFCFENNIKIVKDYKDLGKSAYKSVNLAPESGLNYFLNALKRGEISNPKETHLLVESLDRLSRAQVTTSMHLFLGILKQGISILTLADGKVYEQGCELSDIVTSVMMLAKAHQESVDKSYRIGKVWKRKKEAARADAKNKAGTDKKVTALTKMCPFWLKIVKENDRFVYEIKEIEVNTVKLIFDLATGDAIDNEVELSISVENTKFSSIEIARILNNENIPIIKSGKRKRTDYWHASNINRIITNKAVYGIYQPKLLVKKEYTHHDDFNESYPVEKPYFENDGEAIEEFFPVIISKDKFDRATHQREEKFKGKRGKKGKRFSNLFNGLALCRKCQSSMVHSDKGTSKKGKRWVYLQCSNARIKGGCSATSINYSILEYNVLQFVQGTNFSELISNIQLPSVGEISQQQNIIDIVEANLNKISKQFHKYMEFDDDNDPDFADEIKLKLIELRKEKRTLNSKWSNEKVKLGNMLTRTSSVNLDEMSFKKLIKEIDISNQSKENDDVYFKRQKVNSLLTSLISHVYVDTLRLKALIFYKSNVIQLVDIKDEIATGTIFSTVRLPSFKFSSKIESSYQDAFKDAFYDLVMMLIDGKMNMSATSLNESENEGLLNLEKNFSHVMSYPKILADSFKAGGNDFSVKFNEEQYWFEVS</sequence>
<keyword evidence="1" id="KW-0238">DNA-binding</keyword>
<gene>
    <name evidence="5" type="ordered locus">CPS_0490</name>
</gene>
<dbReference type="Gene3D" id="3.90.1750.20">
    <property type="entry name" value="Putative Large Serine Recombinase, Chain B, Domain 2"/>
    <property type="match status" value="1"/>
</dbReference>
<dbReference type="Pfam" id="PF13408">
    <property type="entry name" value="Zn_ribbon_recom"/>
    <property type="match status" value="1"/>
</dbReference>
<dbReference type="CDD" id="cd00338">
    <property type="entry name" value="Ser_Recombinase"/>
    <property type="match status" value="1"/>
</dbReference>
<dbReference type="PANTHER" id="PTHR30461">
    <property type="entry name" value="DNA-INVERTASE FROM LAMBDOID PROPHAGE"/>
    <property type="match status" value="1"/>
</dbReference>
<dbReference type="STRING" id="167879.CPS_0490"/>
<dbReference type="InterPro" id="IPR006119">
    <property type="entry name" value="Resolv_N"/>
</dbReference>
<dbReference type="AlphaFoldDB" id="Q489L6"/>
<dbReference type="RefSeq" id="WP_011041351.1">
    <property type="nucleotide sequence ID" value="NC_003910.7"/>
</dbReference>
<feature type="coiled-coil region" evidence="3">
    <location>
        <begin position="435"/>
        <end position="491"/>
    </location>
</feature>
<keyword evidence="2" id="KW-0233">DNA recombination</keyword>
<dbReference type="InterPro" id="IPR036162">
    <property type="entry name" value="Resolvase-like_N_sf"/>
</dbReference>
<dbReference type="InterPro" id="IPR011109">
    <property type="entry name" value="DNA_bind_recombinase_dom"/>
</dbReference>
<dbReference type="HOGENOM" id="CLU_030020_2_0_6"/>
<dbReference type="Proteomes" id="UP000000547">
    <property type="component" value="Chromosome"/>
</dbReference>
<dbReference type="InterPro" id="IPR050639">
    <property type="entry name" value="SSR_resolvase"/>
</dbReference>
<evidence type="ECO:0000313" key="5">
    <source>
        <dbReference type="EMBL" id="AAZ25515.1"/>
    </source>
</evidence>
<dbReference type="EMBL" id="CP000083">
    <property type="protein sequence ID" value="AAZ25515.1"/>
    <property type="molecule type" value="Genomic_DNA"/>
</dbReference>
<dbReference type="GO" id="GO:0000150">
    <property type="term" value="F:DNA strand exchange activity"/>
    <property type="evidence" value="ECO:0007669"/>
    <property type="project" value="InterPro"/>
</dbReference>